<reference evidence="1" key="1">
    <citation type="submission" date="2023-01" db="EMBL/GenBank/DDBJ databases">
        <title>Exophiala dermititidis isolated from Cystic Fibrosis Patient.</title>
        <authorList>
            <person name="Kurbessoian T."/>
            <person name="Crocker A."/>
            <person name="Murante D."/>
            <person name="Hogan D.A."/>
            <person name="Stajich J.E."/>
        </authorList>
    </citation>
    <scope>NUCLEOTIDE SEQUENCE</scope>
    <source>
        <strain evidence="1">Ex8</strain>
    </source>
</reference>
<proteinExistence type="predicted"/>
<comment type="caution">
    <text evidence="1">The sequence shown here is derived from an EMBL/GenBank/DDBJ whole genome shotgun (WGS) entry which is preliminary data.</text>
</comment>
<dbReference type="AlphaFoldDB" id="A0AAN6F244"/>
<organism evidence="1 2">
    <name type="scientific">Exophiala dermatitidis</name>
    <name type="common">Black yeast-like fungus</name>
    <name type="synonym">Wangiella dermatitidis</name>
    <dbReference type="NCBI Taxonomy" id="5970"/>
    <lineage>
        <taxon>Eukaryota</taxon>
        <taxon>Fungi</taxon>
        <taxon>Dikarya</taxon>
        <taxon>Ascomycota</taxon>
        <taxon>Pezizomycotina</taxon>
        <taxon>Eurotiomycetes</taxon>
        <taxon>Chaetothyriomycetidae</taxon>
        <taxon>Chaetothyriales</taxon>
        <taxon>Herpotrichiellaceae</taxon>
        <taxon>Exophiala</taxon>
    </lineage>
</organism>
<gene>
    <name evidence="1" type="ORF">HRR80_001653</name>
</gene>
<dbReference type="Proteomes" id="UP001161757">
    <property type="component" value="Unassembled WGS sequence"/>
</dbReference>
<sequence length="312" mass="35322">MVSITKLPFEIHVQIVRYANIQGDLPSLRLSCVQLNDVAIKERRLLLTDLRRHYGISTRVVDLYLLHKLGREPPASLSLMQVMAVGRFLRNLDAMAFDLDRMAQRLNHVNVRQPQIQPECVDRSAFMLFAALSRLLNGAAQIGAYGRGDVLAPCLNARHAVSILLSKQFVQFVREELTLEELESVIAAINLCVTRLWSTIFLFRPRESIVSGFGSLCGASFNADQAILTEDVIWRGPEWASKVLEFYGRENVGCKRKLKPGEYKRLDTRFVSEGIWKGSPEEGARLAANGVARMLWKERQQRIEDKASISVR</sequence>
<name>A0AAN6F244_EXODE</name>
<protein>
    <submittedName>
        <fullName evidence="1">Uncharacterized protein</fullName>
    </submittedName>
</protein>
<evidence type="ECO:0000313" key="1">
    <source>
        <dbReference type="EMBL" id="KAJ8994959.1"/>
    </source>
</evidence>
<accession>A0AAN6F244</accession>
<dbReference type="EMBL" id="JAJGCB010000002">
    <property type="protein sequence ID" value="KAJ8994959.1"/>
    <property type="molecule type" value="Genomic_DNA"/>
</dbReference>
<evidence type="ECO:0000313" key="2">
    <source>
        <dbReference type="Proteomes" id="UP001161757"/>
    </source>
</evidence>